<organism evidence="1 2">
    <name type="scientific">Araneus ventricosus</name>
    <name type="common">Orbweaver spider</name>
    <name type="synonym">Epeira ventricosa</name>
    <dbReference type="NCBI Taxonomy" id="182803"/>
    <lineage>
        <taxon>Eukaryota</taxon>
        <taxon>Metazoa</taxon>
        <taxon>Ecdysozoa</taxon>
        <taxon>Arthropoda</taxon>
        <taxon>Chelicerata</taxon>
        <taxon>Arachnida</taxon>
        <taxon>Araneae</taxon>
        <taxon>Araneomorphae</taxon>
        <taxon>Entelegynae</taxon>
        <taxon>Araneoidea</taxon>
        <taxon>Araneidae</taxon>
        <taxon>Araneus</taxon>
    </lineage>
</organism>
<proteinExistence type="predicted"/>
<evidence type="ECO:0000313" key="1">
    <source>
        <dbReference type="EMBL" id="GBN77928.1"/>
    </source>
</evidence>
<comment type="caution">
    <text evidence="1">The sequence shown here is derived from an EMBL/GenBank/DDBJ whole genome shotgun (WGS) entry which is preliminary data.</text>
</comment>
<name>A0A4Y2RQE8_ARAVE</name>
<evidence type="ECO:0000313" key="2">
    <source>
        <dbReference type="Proteomes" id="UP000499080"/>
    </source>
</evidence>
<accession>A0A4Y2RQE8</accession>
<reference evidence="1 2" key="1">
    <citation type="journal article" date="2019" name="Sci. Rep.">
        <title>Orb-weaving spider Araneus ventricosus genome elucidates the spidroin gene catalogue.</title>
        <authorList>
            <person name="Kono N."/>
            <person name="Nakamura H."/>
            <person name="Ohtoshi R."/>
            <person name="Moran D.A.P."/>
            <person name="Shinohara A."/>
            <person name="Yoshida Y."/>
            <person name="Fujiwara M."/>
            <person name="Mori M."/>
            <person name="Tomita M."/>
            <person name="Arakawa K."/>
        </authorList>
    </citation>
    <scope>NUCLEOTIDE SEQUENCE [LARGE SCALE GENOMIC DNA]</scope>
</reference>
<sequence length="98" mass="10979">MVLIMEKILMQIALINDISDFKTGYKDLSHMFAQPALPEGISAQNSKVMTSPVALKEADCRNAWWELKVYDVTCREESHAPANEIATMHSGKSPEKAR</sequence>
<keyword evidence="2" id="KW-1185">Reference proteome</keyword>
<gene>
    <name evidence="1" type="ORF">AVEN_192670_1</name>
</gene>
<dbReference type="AlphaFoldDB" id="A0A4Y2RQE8"/>
<dbReference type="Proteomes" id="UP000499080">
    <property type="component" value="Unassembled WGS sequence"/>
</dbReference>
<protein>
    <submittedName>
        <fullName evidence="1">Uncharacterized protein</fullName>
    </submittedName>
</protein>
<dbReference type="EMBL" id="BGPR01017985">
    <property type="protein sequence ID" value="GBN77928.1"/>
    <property type="molecule type" value="Genomic_DNA"/>
</dbReference>